<dbReference type="InterPro" id="IPR003593">
    <property type="entry name" value="AAA+_ATPase"/>
</dbReference>
<evidence type="ECO:0000313" key="6">
    <source>
        <dbReference type="Proteomes" id="UP000266172"/>
    </source>
</evidence>
<dbReference type="SUPFAM" id="SSF54211">
    <property type="entry name" value="Ribosomal protein S5 domain 2-like"/>
    <property type="match status" value="1"/>
</dbReference>
<keyword evidence="2" id="KW-0547">Nucleotide-binding</keyword>
<comment type="similarity">
    <text evidence="1">Belongs to the Mg-chelatase subunits D/I family. ComM subfamily.</text>
</comment>
<reference evidence="5 6" key="1">
    <citation type="submission" date="2018-08" db="EMBL/GenBank/DDBJ databases">
        <title>A genome reference for cultivated species of the human gut microbiota.</title>
        <authorList>
            <person name="Zou Y."/>
            <person name="Xue W."/>
            <person name="Luo G."/>
        </authorList>
    </citation>
    <scope>NUCLEOTIDE SEQUENCE [LARGE SCALE GENOMIC DNA]</scope>
    <source>
        <strain evidence="5 6">AF22-12AC</strain>
    </source>
</reference>
<dbReference type="SUPFAM" id="SSF52540">
    <property type="entry name" value="P-loop containing nucleoside triphosphate hydrolases"/>
    <property type="match status" value="1"/>
</dbReference>
<dbReference type="Proteomes" id="UP000266172">
    <property type="component" value="Unassembled WGS sequence"/>
</dbReference>
<dbReference type="InterPro" id="IPR014721">
    <property type="entry name" value="Ribsml_uS5_D2-typ_fold_subgr"/>
</dbReference>
<dbReference type="Pfam" id="PF13541">
    <property type="entry name" value="ChlI"/>
    <property type="match status" value="1"/>
</dbReference>
<dbReference type="InterPro" id="IPR027417">
    <property type="entry name" value="P-loop_NTPase"/>
</dbReference>
<keyword evidence="3 5" id="KW-0067">ATP-binding</keyword>
<dbReference type="OMA" id="WFAFGEL"/>
<dbReference type="GeneID" id="93723193"/>
<dbReference type="InterPro" id="IPR025158">
    <property type="entry name" value="Mg_chelat-rel_C"/>
</dbReference>
<dbReference type="Gene3D" id="3.40.50.300">
    <property type="entry name" value="P-loop containing nucleotide triphosphate hydrolases"/>
    <property type="match status" value="1"/>
</dbReference>
<name>A0A395VAD1_9FIRM</name>
<dbReference type="NCBIfam" id="TIGR00368">
    <property type="entry name" value="YifB family Mg chelatase-like AAA ATPase"/>
    <property type="match status" value="1"/>
</dbReference>
<accession>A0A395VAD1</accession>
<dbReference type="SMART" id="SM00382">
    <property type="entry name" value="AAA"/>
    <property type="match status" value="1"/>
</dbReference>
<dbReference type="InterPro" id="IPR001208">
    <property type="entry name" value="MCM_dom"/>
</dbReference>
<dbReference type="PANTHER" id="PTHR32039">
    <property type="entry name" value="MAGNESIUM-CHELATASE SUBUNIT CHLI"/>
    <property type="match status" value="1"/>
</dbReference>
<feature type="domain" description="AAA+ ATPase" evidence="4">
    <location>
        <begin position="212"/>
        <end position="387"/>
    </location>
</feature>
<evidence type="ECO:0000256" key="2">
    <source>
        <dbReference type="ARBA" id="ARBA00022741"/>
    </source>
</evidence>
<sequence>MYSRVATATIRGIQSVPVCVEADVSDGMPVFEMVGFLASEVKEARERVRTALRNVGCALPPRRITVNFMPADIRKSGAGFDLPIAVAVLAAMGRLPHAVLDDVLIVGEIGLNGVVQPVHGVLPMVAEAKERGIRRCIVPRANRKEAALVSGMLVCGVENIGEVMRLLEDASWEKYAAEEYNIEETQPAVLPDFSEIHGQRLMKRACEVAVTGMHNLLFVGPPGAGKTMVASRIPSILPPLAEAERMELSKIYSVKGMLAGENGLLTQRPFRAPHHTVSVQGLTGGGRIPQPGEISLAHKGVLFLDELPEFARETVEALRQPLEEGAVHLVRLGGSYVYPADFMLVAAMNPCPCGYYPDMQKCRCTQTAIHRYLERISQPILDRIDICVEAPALTFGELTGQQKEETSAAIQKRVAVAQDIQRERYRKEGFSYNSQIPATKIREYCALDKKQEQYMEEIYGKLQLTARSYHKLLRVARTLADMDGGDRICDRHLEEAICYRSFDRKFWER</sequence>
<dbReference type="RefSeq" id="WP_014079536.1">
    <property type="nucleotide sequence ID" value="NZ_CATVZQ010000001.1"/>
</dbReference>
<dbReference type="Pfam" id="PF01078">
    <property type="entry name" value="Mg_chelatase"/>
    <property type="match status" value="1"/>
</dbReference>
<dbReference type="InterPro" id="IPR045006">
    <property type="entry name" value="CHLI-like"/>
</dbReference>
<dbReference type="GO" id="GO:0005524">
    <property type="term" value="F:ATP binding"/>
    <property type="evidence" value="ECO:0007669"/>
    <property type="project" value="UniProtKB-KW"/>
</dbReference>
<organism evidence="5 6">
    <name type="scientific">Roseburia hominis</name>
    <dbReference type="NCBI Taxonomy" id="301301"/>
    <lineage>
        <taxon>Bacteria</taxon>
        <taxon>Bacillati</taxon>
        <taxon>Bacillota</taxon>
        <taxon>Clostridia</taxon>
        <taxon>Lachnospirales</taxon>
        <taxon>Lachnospiraceae</taxon>
        <taxon>Roseburia</taxon>
    </lineage>
</organism>
<dbReference type="GO" id="GO:0003677">
    <property type="term" value="F:DNA binding"/>
    <property type="evidence" value="ECO:0007669"/>
    <property type="project" value="InterPro"/>
</dbReference>
<evidence type="ECO:0000256" key="3">
    <source>
        <dbReference type="ARBA" id="ARBA00022840"/>
    </source>
</evidence>
<dbReference type="PRINTS" id="PR01657">
    <property type="entry name" value="MCMFAMILY"/>
</dbReference>
<dbReference type="Gene3D" id="3.30.230.10">
    <property type="match status" value="1"/>
</dbReference>
<comment type="caution">
    <text evidence="5">The sequence shown here is derived from an EMBL/GenBank/DDBJ whole genome shotgun (WGS) entry which is preliminary data.</text>
</comment>
<dbReference type="Pfam" id="PF13335">
    <property type="entry name" value="Mg_chelatase_C"/>
    <property type="match status" value="1"/>
</dbReference>
<protein>
    <submittedName>
        <fullName evidence="5">ATP-binding protein</fullName>
    </submittedName>
</protein>
<evidence type="ECO:0000256" key="1">
    <source>
        <dbReference type="ARBA" id="ARBA00006354"/>
    </source>
</evidence>
<proteinExistence type="inferred from homology"/>
<evidence type="ECO:0000259" key="4">
    <source>
        <dbReference type="SMART" id="SM00382"/>
    </source>
</evidence>
<dbReference type="PANTHER" id="PTHR32039:SF7">
    <property type="entry name" value="COMPETENCE PROTEIN COMM"/>
    <property type="match status" value="1"/>
</dbReference>
<dbReference type="AlphaFoldDB" id="A0A395VAD1"/>
<dbReference type="InterPro" id="IPR000523">
    <property type="entry name" value="Mg_chelatse_chII-like_cat_dom"/>
</dbReference>
<gene>
    <name evidence="5" type="ORF">DWX93_02705</name>
</gene>
<evidence type="ECO:0000313" key="5">
    <source>
        <dbReference type="EMBL" id="RGS42261.1"/>
    </source>
</evidence>
<dbReference type="EMBL" id="QRVL01000001">
    <property type="protein sequence ID" value="RGS42261.1"/>
    <property type="molecule type" value="Genomic_DNA"/>
</dbReference>
<dbReference type="InterPro" id="IPR004482">
    <property type="entry name" value="Mg_chelat-rel"/>
</dbReference>
<dbReference type="InterPro" id="IPR020568">
    <property type="entry name" value="Ribosomal_Su5_D2-typ_SF"/>
</dbReference>